<reference evidence="2" key="1">
    <citation type="submission" date="2020-01" db="EMBL/GenBank/DDBJ databases">
        <title>Identification and distribution of gene clusters putatively required for synthesis of sphingolipid metabolism inhibitors in phylogenetically diverse species of the filamentous fungus Fusarium.</title>
        <authorList>
            <person name="Kim H.-S."/>
            <person name="Busman M."/>
            <person name="Brown D.W."/>
            <person name="Divon H."/>
            <person name="Uhlig S."/>
            <person name="Proctor R.H."/>
        </authorList>
    </citation>
    <scope>NUCLEOTIDE SEQUENCE</scope>
    <source>
        <strain evidence="2">NRRL 31653</strain>
    </source>
</reference>
<gene>
    <name evidence="2" type="ORF">FAGAP_8732</name>
</gene>
<sequence length="373" mass="41892">MSAKLAKDFATFQIAEERQSARLQGLSRQLEDLIGKYDDAVRDLESEKVARRFSQQDADKSRSKIKELQQSMEHSSFVLVLIDADADPYIVWSMNLCYNSLLTDPQFKDEYYADSDGGRKASLALRDGVRTFLQTNRPEQANCPILIKAYANEIGLSQFLVACGVIKAPRDLLEFAKDFTQALENTDFVLVGSGKDRADKKIQEAGTFKQFVSNPTCCHIIFGACHDNSYVRLLEDYVHDDSVVDRVTLLHGFNVGREFRDLRFKSFKMESLFKDGPAQNMVPLPQPLASVSTPSTWASTVGSKADAGSRKLRAANTVRVNSAGQRIDDHLRQPNQQALDSWNHKIGKVGMRYCRLYHLSGLCSNSSFLKEIV</sequence>
<proteinExistence type="predicted"/>
<dbReference type="OrthoDB" id="2270193at2759"/>
<organism evidence="2 3">
    <name type="scientific">Fusarium agapanthi</name>
    <dbReference type="NCBI Taxonomy" id="1803897"/>
    <lineage>
        <taxon>Eukaryota</taxon>
        <taxon>Fungi</taxon>
        <taxon>Dikarya</taxon>
        <taxon>Ascomycota</taxon>
        <taxon>Pezizomycotina</taxon>
        <taxon>Sordariomycetes</taxon>
        <taxon>Hypocreomycetidae</taxon>
        <taxon>Hypocreales</taxon>
        <taxon>Nectriaceae</taxon>
        <taxon>Fusarium</taxon>
        <taxon>Fusarium fujikuroi species complex</taxon>
    </lineage>
</organism>
<dbReference type="Proteomes" id="UP000737391">
    <property type="component" value="Unassembled WGS sequence"/>
</dbReference>
<dbReference type="AlphaFoldDB" id="A0A9P5BAQ6"/>
<dbReference type="PANTHER" id="PTHR37543">
    <property type="entry name" value="CCCH ZINC FINGER DNA BINDING PROTEIN (AFU_ORTHOLOGUE AFUA_5G12760)"/>
    <property type="match status" value="1"/>
</dbReference>
<evidence type="ECO:0000259" key="1">
    <source>
        <dbReference type="Pfam" id="PF25540"/>
    </source>
</evidence>
<feature type="domain" description="DUF7923" evidence="1">
    <location>
        <begin position="73"/>
        <end position="273"/>
    </location>
</feature>
<dbReference type="InterPro" id="IPR057683">
    <property type="entry name" value="DUF7923"/>
</dbReference>
<accession>A0A9P5BAQ6</accession>
<dbReference type="EMBL" id="LUFC02000687">
    <property type="protein sequence ID" value="KAF4495136.1"/>
    <property type="molecule type" value="Genomic_DNA"/>
</dbReference>
<dbReference type="Pfam" id="PF25540">
    <property type="entry name" value="DUF7923"/>
    <property type="match status" value="1"/>
</dbReference>
<name>A0A9P5BAQ6_9HYPO</name>
<comment type="caution">
    <text evidence="2">The sequence shown here is derived from an EMBL/GenBank/DDBJ whole genome shotgun (WGS) entry which is preliminary data.</text>
</comment>
<protein>
    <submittedName>
        <fullName evidence="2">C-x8-C-x5-C-x3-H type zinc finger</fullName>
    </submittedName>
</protein>
<dbReference type="PANTHER" id="PTHR37543:SF1">
    <property type="entry name" value="CCCH ZINC FINGER DNA BINDING PROTEIN (AFU_ORTHOLOGUE AFUA_5G12760)"/>
    <property type="match status" value="1"/>
</dbReference>
<evidence type="ECO:0000313" key="3">
    <source>
        <dbReference type="Proteomes" id="UP000737391"/>
    </source>
</evidence>
<keyword evidence="3" id="KW-1185">Reference proteome</keyword>
<evidence type="ECO:0000313" key="2">
    <source>
        <dbReference type="EMBL" id="KAF4495136.1"/>
    </source>
</evidence>